<dbReference type="EMBL" id="HBUF01383838">
    <property type="protein sequence ID" value="CAG6731328.1"/>
    <property type="molecule type" value="Transcribed_RNA"/>
</dbReference>
<dbReference type="EMBL" id="HBUF01383839">
    <property type="protein sequence ID" value="CAG6731329.1"/>
    <property type="molecule type" value="Transcribed_RNA"/>
</dbReference>
<dbReference type="EMBL" id="HBUF01044694">
    <property type="protein sequence ID" value="CAG6619017.1"/>
    <property type="molecule type" value="Transcribed_RNA"/>
</dbReference>
<dbReference type="GO" id="GO:0008195">
    <property type="term" value="F:phosphatidate phosphatase activity"/>
    <property type="evidence" value="ECO:0007669"/>
    <property type="project" value="TreeGrafter"/>
</dbReference>
<organism evidence="8">
    <name type="scientific">Cacopsylla melanoneura</name>
    <dbReference type="NCBI Taxonomy" id="428564"/>
    <lineage>
        <taxon>Eukaryota</taxon>
        <taxon>Metazoa</taxon>
        <taxon>Ecdysozoa</taxon>
        <taxon>Arthropoda</taxon>
        <taxon>Hexapoda</taxon>
        <taxon>Insecta</taxon>
        <taxon>Pterygota</taxon>
        <taxon>Neoptera</taxon>
        <taxon>Paraneoptera</taxon>
        <taxon>Hemiptera</taxon>
        <taxon>Sternorrhyncha</taxon>
        <taxon>Psylloidea</taxon>
        <taxon>Psyllidae</taxon>
        <taxon>Psyllinae</taxon>
        <taxon>Cacopsylla</taxon>
    </lineage>
</organism>
<evidence type="ECO:0000256" key="5">
    <source>
        <dbReference type="ARBA" id="ARBA00023136"/>
    </source>
</evidence>
<feature type="transmembrane region" description="Helical" evidence="6">
    <location>
        <begin position="78"/>
        <end position="103"/>
    </location>
</feature>
<dbReference type="GO" id="GO:0005886">
    <property type="term" value="C:plasma membrane"/>
    <property type="evidence" value="ECO:0007669"/>
    <property type="project" value="TreeGrafter"/>
</dbReference>
<evidence type="ECO:0000259" key="7">
    <source>
        <dbReference type="SMART" id="SM00014"/>
    </source>
</evidence>
<proteinExistence type="inferred from homology"/>
<dbReference type="EMBL" id="HBUF01208784">
    <property type="protein sequence ID" value="CAG6664882.1"/>
    <property type="molecule type" value="Transcribed_RNA"/>
</dbReference>
<evidence type="ECO:0000256" key="4">
    <source>
        <dbReference type="ARBA" id="ARBA00022989"/>
    </source>
</evidence>
<dbReference type="InterPro" id="IPR036938">
    <property type="entry name" value="PAP2/HPO_sf"/>
</dbReference>
<evidence type="ECO:0000256" key="3">
    <source>
        <dbReference type="ARBA" id="ARBA00022692"/>
    </source>
</evidence>
<name>A0A8D8M1R1_9HEMI</name>
<protein>
    <submittedName>
        <fullName evidence="8">Phospholipid phosphatase 2</fullName>
    </submittedName>
</protein>
<feature type="transmembrane region" description="Helical" evidence="6">
    <location>
        <begin position="47"/>
        <end position="66"/>
    </location>
</feature>
<dbReference type="PANTHER" id="PTHR10165:SF103">
    <property type="entry name" value="PHOSPHOLIPID PHOSPHATASE HOMOLOG 1.2 HOMOLOG"/>
    <property type="match status" value="1"/>
</dbReference>
<keyword evidence="4 6" id="KW-1133">Transmembrane helix</keyword>
<dbReference type="GO" id="GO:0007165">
    <property type="term" value="P:signal transduction"/>
    <property type="evidence" value="ECO:0007669"/>
    <property type="project" value="TreeGrafter"/>
</dbReference>
<feature type="domain" description="Phosphatidic acid phosphatase type 2/haloperoxidase" evidence="7">
    <location>
        <begin position="80"/>
        <end position="219"/>
    </location>
</feature>
<evidence type="ECO:0000313" key="8">
    <source>
        <dbReference type="EMBL" id="CAG6619016.1"/>
    </source>
</evidence>
<evidence type="ECO:0000256" key="2">
    <source>
        <dbReference type="ARBA" id="ARBA00008816"/>
    </source>
</evidence>
<dbReference type="GO" id="GO:0046839">
    <property type="term" value="P:phospholipid dephosphorylation"/>
    <property type="evidence" value="ECO:0007669"/>
    <property type="project" value="TreeGrafter"/>
</dbReference>
<keyword evidence="3 6" id="KW-0812">Transmembrane</keyword>
<sequence>MKYEKAVLLVLAVTLTIITELDLLPQIHRMGFYCGDPKLSHKYNGDTVTAKYLLIFSFILPLLILFDKNLYQSSFSSYLLMYVTFIIGYCLCISSVNFFKILFGEPRPHFFDTCKPDEALKCTPGSYISTFTCTNSDLRRARDSTKSFPSGHSALSTFSAGFVLLYISNKASDWKWIVQALCILWILSCTVTRIFDHRHHWWDVLSGIVYGMGVSFITLR</sequence>
<accession>A0A8D8M1R1</accession>
<feature type="transmembrane region" description="Helical" evidence="6">
    <location>
        <begin position="201"/>
        <end position="219"/>
    </location>
</feature>
<dbReference type="PANTHER" id="PTHR10165">
    <property type="entry name" value="LIPID PHOSPHATE PHOSPHATASE"/>
    <property type="match status" value="1"/>
</dbReference>
<comment type="similarity">
    <text evidence="2">Belongs to the PA-phosphatase related phosphoesterase family.</text>
</comment>
<dbReference type="AlphaFoldDB" id="A0A8D8M1R1"/>
<dbReference type="GO" id="GO:0006644">
    <property type="term" value="P:phospholipid metabolic process"/>
    <property type="evidence" value="ECO:0007669"/>
    <property type="project" value="InterPro"/>
</dbReference>
<feature type="transmembrane region" description="Helical" evidence="6">
    <location>
        <begin position="176"/>
        <end position="195"/>
    </location>
</feature>
<keyword evidence="5 6" id="KW-0472">Membrane</keyword>
<reference evidence="8" key="1">
    <citation type="submission" date="2021-05" db="EMBL/GenBank/DDBJ databases">
        <authorList>
            <person name="Alioto T."/>
            <person name="Alioto T."/>
            <person name="Gomez Garrido J."/>
        </authorList>
    </citation>
    <scope>NUCLEOTIDE SEQUENCE</scope>
</reference>
<evidence type="ECO:0000256" key="1">
    <source>
        <dbReference type="ARBA" id="ARBA00004141"/>
    </source>
</evidence>
<evidence type="ECO:0000256" key="6">
    <source>
        <dbReference type="SAM" id="Phobius"/>
    </source>
</evidence>
<dbReference type="SUPFAM" id="SSF48317">
    <property type="entry name" value="Acid phosphatase/Vanadium-dependent haloperoxidase"/>
    <property type="match status" value="1"/>
</dbReference>
<comment type="subcellular location">
    <subcellularLocation>
        <location evidence="1">Membrane</location>
        <topology evidence="1">Multi-pass membrane protein</topology>
    </subcellularLocation>
</comment>
<dbReference type="Gene3D" id="1.20.144.10">
    <property type="entry name" value="Phosphatidic acid phosphatase type 2/haloperoxidase"/>
    <property type="match status" value="1"/>
</dbReference>
<dbReference type="InterPro" id="IPR000326">
    <property type="entry name" value="PAP2/HPO"/>
</dbReference>
<dbReference type="EMBL" id="HBUF01208785">
    <property type="protein sequence ID" value="CAG6664883.1"/>
    <property type="molecule type" value="Transcribed_RNA"/>
</dbReference>
<dbReference type="InterPro" id="IPR043216">
    <property type="entry name" value="PAP-like"/>
</dbReference>
<dbReference type="SMART" id="SM00014">
    <property type="entry name" value="acidPPc"/>
    <property type="match status" value="1"/>
</dbReference>
<dbReference type="Pfam" id="PF01569">
    <property type="entry name" value="PAP2"/>
    <property type="match status" value="1"/>
</dbReference>
<feature type="transmembrane region" description="Helical" evidence="6">
    <location>
        <begin position="148"/>
        <end position="167"/>
    </location>
</feature>
<dbReference type="EMBL" id="HBUF01208786">
    <property type="protein sequence ID" value="CAG6664884.1"/>
    <property type="molecule type" value="Transcribed_RNA"/>
</dbReference>
<dbReference type="EMBL" id="HBUF01044693">
    <property type="protein sequence ID" value="CAG6619016.1"/>
    <property type="molecule type" value="Transcribed_RNA"/>
</dbReference>